<name>A0AAW0Z5T4_9TREE</name>
<dbReference type="PANTHER" id="PTHR47782:SF1">
    <property type="entry name" value="PYRIMIDINE PATHWAY REGULATORY PROTEIN 1"/>
    <property type="match status" value="1"/>
</dbReference>
<dbReference type="InterPro" id="IPR007219">
    <property type="entry name" value="XnlR_reg_dom"/>
</dbReference>
<dbReference type="InterPro" id="IPR036864">
    <property type="entry name" value="Zn2-C6_fun-type_DNA-bd_sf"/>
</dbReference>
<dbReference type="InterPro" id="IPR001138">
    <property type="entry name" value="Zn2Cys6_DnaBD"/>
</dbReference>
<dbReference type="RefSeq" id="XP_066805555.1">
    <property type="nucleotide sequence ID" value="XM_066944354.1"/>
</dbReference>
<keyword evidence="6" id="KW-0804">Transcription</keyword>
<evidence type="ECO:0000256" key="4">
    <source>
        <dbReference type="ARBA" id="ARBA00023015"/>
    </source>
</evidence>
<feature type="compositionally biased region" description="Low complexity" evidence="8">
    <location>
        <begin position="108"/>
        <end position="122"/>
    </location>
</feature>
<feature type="compositionally biased region" description="Low complexity" evidence="8">
    <location>
        <begin position="136"/>
        <end position="163"/>
    </location>
</feature>
<evidence type="ECO:0000313" key="10">
    <source>
        <dbReference type="EMBL" id="KAK8866076.1"/>
    </source>
</evidence>
<dbReference type="SMART" id="SM00906">
    <property type="entry name" value="Fungal_trans"/>
    <property type="match status" value="1"/>
</dbReference>
<dbReference type="InterPro" id="IPR052202">
    <property type="entry name" value="Yeast_MetPath_Reg"/>
</dbReference>
<keyword evidence="7" id="KW-0539">Nucleus</keyword>
<feature type="region of interest" description="Disordered" evidence="8">
    <location>
        <begin position="748"/>
        <end position="778"/>
    </location>
</feature>
<dbReference type="CDD" id="cd00067">
    <property type="entry name" value="GAL4"/>
    <property type="match status" value="1"/>
</dbReference>
<dbReference type="SUPFAM" id="SSF57701">
    <property type="entry name" value="Zn2/Cys6 DNA-binding domain"/>
    <property type="match status" value="1"/>
</dbReference>
<dbReference type="GO" id="GO:0045944">
    <property type="term" value="P:positive regulation of transcription by RNA polymerase II"/>
    <property type="evidence" value="ECO:0007669"/>
    <property type="project" value="TreeGrafter"/>
</dbReference>
<dbReference type="KEGG" id="kne:92178486"/>
<protein>
    <recommendedName>
        <fullName evidence="9">Zn(2)-C6 fungal-type domain-containing protein</fullName>
    </recommendedName>
</protein>
<dbReference type="GO" id="GO:0000981">
    <property type="term" value="F:DNA-binding transcription factor activity, RNA polymerase II-specific"/>
    <property type="evidence" value="ECO:0007669"/>
    <property type="project" value="InterPro"/>
</dbReference>
<dbReference type="GO" id="GO:0006351">
    <property type="term" value="P:DNA-templated transcription"/>
    <property type="evidence" value="ECO:0007669"/>
    <property type="project" value="InterPro"/>
</dbReference>
<evidence type="ECO:0000313" key="11">
    <source>
        <dbReference type="Proteomes" id="UP001388673"/>
    </source>
</evidence>
<keyword evidence="3" id="KW-0862">Zinc</keyword>
<feature type="compositionally biased region" description="Basic and acidic residues" evidence="8">
    <location>
        <begin position="176"/>
        <end position="192"/>
    </location>
</feature>
<feature type="region of interest" description="Disordered" evidence="8">
    <location>
        <begin position="1"/>
        <end position="51"/>
    </location>
</feature>
<evidence type="ECO:0000256" key="2">
    <source>
        <dbReference type="ARBA" id="ARBA00022723"/>
    </source>
</evidence>
<organism evidence="10 11">
    <name type="scientific">Kwoniella newhampshirensis</name>
    <dbReference type="NCBI Taxonomy" id="1651941"/>
    <lineage>
        <taxon>Eukaryota</taxon>
        <taxon>Fungi</taxon>
        <taxon>Dikarya</taxon>
        <taxon>Basidiomycota</taxon>
        <taxon>Agaricomycotina</taxon>
        <taxon>Tremellomycetes</taxon>
        <taxon>Tremellales</taxon>
        <taxon>Cryptococcaceae</taxon>
        <taxon>Kwoniella</taxon>
    </lineage>
</organism>
<dbReference type="Proteomes" id="UP001388673">
    <property type="component" value="Unassembled WGS sequence"/>
</dbReference>
<feature type="compositionally biased region" description="Basic and acidic residues" evidence="8">
    <location>
        <begin position="246"/>
        <end position="257"/>
    </location>
</feature>
<reference evidence="10 11" key="1">
    <citation type="journal article" date="2024" name="bioRxiv">
        <title>Comparative genomics of Cryptococcus and Kwoniella reveals pathogenesis evolution and contrasting karyotype dynamics via intercentromeric recombination or chromosome fusion.</title>
        <authorList>
            <person name="Coelho M.A."/>
            <person name="David-Palma M."/>
            <person name="Shea T."/>
            <person name="Bowers K."/>
            <person name="McGinley-Smith S."/>
            <person name="Mohammad A.W."/>
            <person name="Gnirke A."/>
            <person name="Yurkov A.M."/>
            <person name="Nowrousian M."/>
            <person name="Sun S."/>
            <person name="Cuomo C.A."/>
            <person name="Heitman J."/>
        </authorList>
    </citation>
    <scope>NUCLEOTIDE SEQUENCE [LARGE SCALE GENOMIC DNA]</scope>
    <source>
        <strain evidence="10 11">CBS 13917</strain>
    </source>
</reference>
<dbReference type="GO" id="GO:0043565">
    <property type="term" value="F:sequence-specific DNA binding"/>
    <property type="evidence" value="ECO:0007669"/>
    <property type="project" value="TreeGrafter"/>
</dbReference>
<comment type="subcellular location">
    <subcellularLocation>
        <location evidence="1">Nucleus</location>
    </subcellularLocation>
</comment>
<accession>A0AAW0Z5T4</accession>
<feature type="compositionally biased region" description="Basic and acidic residues" evidence="8">
    <location>
        <begin position="28"/>
        <end position="38"/>
    </location>
</feature>
<evidence type="ECO:0000256" key="3">
    <source>
        <dbReference type="ARBA" id="ARBA00022833"/>
    </source>
</evidence>
<evidence type="ECO:0000256" key="5">
    <source>
        <dbReference type="ARBA" id="ARBA00023125"/>
    </source>
</evidence>
<dbReference type="SMART" id="SM00066">
    <property type="entry name" value="GAL4"/>
    <property type="match status" value="1"/>
</dbReference>
<evidence type="ECO:0000259" key="9">
    <source>
        <dbReference type="PROSITE" id="PS50048"/>
    </source>
</evidence>
<keyword evidence="4" id="KW-0805">Transcription regulation</keyword>
<dbReference type="EMBL" id="JBCAWK010000002">
    <property type="protein sequence ID" value="KAK8866076.1"/>
    <property type="molecule type" value="Genomic_DNA"/>
</dbReference>
<dbReference type="Pfam" id="PF00172">
    <property type="entry name" value="Zn_clus"/>
    <property type="match status" value="1"/>
</dbReference>
<keyword evidence="11" id="KW-1185">Reference proteome</keyword>
<dbReference type="Gene3D" id="4.10.240.10">
    <property type="entry name" value="Zn(2)-C6 fungal-type DNA-binding domain"/>
    <property type="match status" value="1"/>
</dbReference>
<comment type="caution">
    <text evidence="10">The sequence shown here is derived from an EMBL/GenBank/DDBJ whole genome shotgun (WGS) entry which is preliminary data.</text>
</comment>
<dbReference type="CDD" id="cd12148">
    <property type="entry name" value="fungal_TF_MHR"/>
    <property type="match status" value="1"/>
</dbReference>
<evidence type="ECO:0000256" key="8">
    <source>
        <dbReference type="SAM" id="MobiDB-lite"/>
    </source>
</evidence>
<dbReference type="GO" id="GO:0008270">
    <property type="term" value="F:zinc ion binding"/>
    <property type="evidence" value="ECO:0007669"/>
    <property type="project" value="InterPro"/>
</dbReference>
<dbReference type="CDD" id="cd14653">
    <property type="entry name" value="ZIP_Gal4p-like"/>
    <property type="match status" value="1"/>
</dbReference>
<dbReference type="AlphaFoldDB" id="A0AAW0Z5T4"/>
<evidence type="ECO:0000256" key="7">
    <source>
        <dbReference type="ARBA" id="ARBA00023242"/>
    </source>
</evidence>
<gene>
    <name evidence="10" type="ORF">IAR55_001227</name>
</gene>
<proteinExistence type="predicted"/>
<sequence>MDRPLPPPGRDTEAEPTPSMEAECTPSSKEKEKEKERPLLAPTGLGRITPRSACEPCRSRKIKCSGERPTCARCQKQGKDCVYANATTSWSYIAALEERIKFLEAEKGPAGSSPVPGPSRRGQAYRLPPVSTAERAYGNDIGNGNGNANAVAGSSNSNANYSSHSPPVHHSATKRPRTDRDSAYSDRDHKDASPSSSSPTGHKSRSHSGGSENFNMPSGRPPDHVPAQRHQAVSRPSASRFYPGFPREEATAHEGRRPGVSHPASRGPGQTRQPLAVPAAIIDLAHLDKTILPSYQHIHDLLQHFVLNTNSAYPLFHLPTLQNQLESVCFTDEPLPPSDIASVLLVLAIGASSLPRSSSLYHQLNPRAEMFVHAAMPYMANEEAVSGLTKLQIMLTHLIYAMYNNAANVWDLSGAAMRLAAELGLHHEHGSSATVDVTHHLEKDMGRRLFWIAYSIDRMSSTALLRPPSIPDAWINAGFPSIYDDSLISETEIVPGEPSPFKTTPIHIFQIRILQSEILSRLLTSSTASACPQVTTVPITSRPPPDEWYDEMIRRLEIWRELLPEGKGLTSIEWRRLQYHSTITLLFRPSPANRNPSREAVKRTMMSAIQTIKIYKDMYRMGRVDFPWVTMHAFFLQGVTYIDTLWRARHNNWDIAPPYIDALLDVQVCSSMLEALAAATPGTSGLRNTFETISERVIRHLTTCQWPGYQPGGGDISSVFSGASSSNSAYPRGFSNLKPTEALQADDKLAGSKQDVQVTGRSKAQDIGPAQEGEEEGPLDLFLFRPMGNMMGVEWEEMVDRALSML</sequence>
<keyword evidence="5" id="KW-0238">DNA-binding</keyword>
<dbReference type="Pfam" id="PF04082">
    <property type="entry name" value="Fungal_trans"/>
    <property type="match status" value="1"/>
</dbReference>
<dbReference type="PROSITE" id="PS50048">
    <property type="entry name" value="ZN2_CY6_FUNGAL_2"/>
    <property type="match status" value="1"/>
</dbReference>
<feature type="region of interest" description="Disordered" evidence="8">
    <location>
        <begin position="107"/>
        <end position="272"/>
    </location>
</feature>
<dbReference type="PROSITE" id="PS00463">
    <property type="entry name" value="ZN2_CY6_FUNGAL_1"/>
    <property type="match status" value="1"/>
</dbReference>
<evidence type="ECO:0000256" key="1">
    <source>
        <dbReference type="ARBA" id="ARBA00004123"/>
    </source>
</evidence>
<dbReference type="PANTHER" id="PTHR47782">
    <property type="entry name" value="ZN(II)2CYS6 TRANSCRIPTION FACTOR (EUROFUNG)-RELATED"/>
    <property type="match status" value="1"/>
</dbReference>
<evidence type="ECO:0000256" key="6">
    <source>
        <dbReference type="ARBA" id="ARBA00023163"/>
    </source>
</evidence>
<dbReference type="GeneID" id="92178486"/>
<dbReference type="GO" id="GO:0005634">
    <property type="term" value="C:nucleus"/>
    <property type="evidence" value="ECO:0007669"/>
    <property type="project" value="UniProtKB-SubCell"/>
</dbReference>
<feature type="domain" description="Zn(2)-C6 fungal-type" evidence="9">
    <location>
        <begin position="53"/>
        <end position="83"/>
    </location>
</feature>
<keyword evidence="2" id="KW-0479">Metal-binding</keyword>